<sequence length="220" mass="24388">MKKILLLIFLLNTFFSFSQIEGAKEISKEDADKLGNIKKKGIKFGVSFGFNQTFDELVDARISPIDTTLTLQNTSRTSFLLSTTLSFAILSKWLGGGRYYRKLDVSGNPVGDPYFVPSGLSIVTSINLVTFNSALGGAGLFNQKLDGGLGLGYTFGENVQLALTYEMISFRQPRDFLKELNGQTVEVNGSKLMSLNLDDNDYFIDKYIPSISLKIIYILN</sequence>
<name>A0AB33L5N1_9FLAO</name>
<protein>
    <recommendedName>
        <fullName evidence="3">Outer membrane protein beta-barrel domain-containing protein</fullName>
    </recommendedName>
</protein>
<feature type="chain" id="PRO_5044237877" description="Outer membrane protein beta-barrel domain-containing protein" evidence="1">
    <location>
        <begin position="19"/>
        <end position="220"/>
    </location>
</feature>
<evidence type="ECO:0000313" key="2">
    <source>
        <dbReference type="EMBL" id="BFP69000.1"/>
    </source>
</evidence>
<accession>A0AB33L5N1</accession>
<evidence type="ECO:0008006" key="3">
    <source>
        <dbReference type="Google" id="ProtNLM"/>
    </source>
</evidence>
<gene>
    <name evidence="2" type="ORF">Pbs1_23430</name>
</gene>
<feature type="signal peptide" evidence="1">
    <location>
        <begin position="1"/>
        <end position="18"/>
    </location>
</feature>
<evidence type="ECO:0000256" key="1">
    <source>
        <dbReference type="SAM" id="SignalP"/>
    </source>
</evidence>
<dbReference type="AlphaFoldDB" id="A0AB33L5N1"/>
<reference evidence="2" key="1">
    <citation type="submission" date="2024-08" db="EMBL/GenBank/DDBJ databases">
        <title>Whole genome sequence of Tenacibaculum sp. strain pbs-1 associated with black-spot shell disease in Akoya pearl oysters.</title>
        <authorList>
            <person name="Sakatoku A."/>
            <person name="Suzuki T."/>
            <person name="Hatano K."/>
            <person name="Seki M."/>
            <person name="Tanaka D."/>
            <person name="Nakamura S."/>
            <person name="Suzuki N."/>
            <person name="Isshiki T."/>
        </authorList>
    </citation>
    <scope>NUCLEOTIDE SEQUENCE</scope>
    <source>
        <strain evidence="2">Pbs-1</strain>
    </source>
</reference>
<keyword evidence="1" id="KW-0732">Signal</keyword>
<dbReference type="EMBL" id="AP035888">
    <property type="protein sequence ID" value="BFP69000.1"/>
    <property type="molecule type" value="Genomic_DNA"/>
</dbReference>
<proteinExistence type="predicted"/>
<organism evidence="2">
    <name type="scientific">Tenacibaculum sp. Pbs-1</name>
    <dbReference type="NCBI Taxonomy" id="3238748"/>
    <lineage>
        <taxon>Bacteria</taxon>
        <taxon>Pseudomonadati</taxon>
        <taxon>Bacteroidota</taxon>
        <taxon>Flavobacteriia</taxon>
        <taxon>Flavobacteriales</taxon>
        <taxon>Flavobacteriaceae</taxon>
        <taxon>Tenacibaculum</taxon>
    </lineage>
</organism>